<comment type="subcellular location">
    <subcellularLocation>
        <location evidence="1">Membrane</location>
        <topology evidence="1">Multi-pass membrane protein</topology>
    </subcellularLocation>
</comment>
<feature type="compositionally biased region" description="Pro residues" evidence="6">
    <location>
        <begin position="256"/>
        <end position="267"/>
    </location>
</feature>
<feature type="transmembrane region" description="Helical" evidence="7">
    <location>
        <begin position="316"/>
        <end position="337"/>
    </location>
</feature>
<evidence type="ECO:0000256" key="2">
    <source>
        <dbReference type="ARBA" id="ARBA00022448"/>
    </source>
</evidence>
<gene>
    <name evidence="8" type="ORF">FA13DRAFT_1754181</name>
</gene>
<dbReference type="Pfam" id="PF07690">
    <property type="entry name" value="MFS_1"/>
    <property type="match status" value="1"/>
</dbReference>
<dbReference type="SUPFAM" id="SSF103473">
    <property type="entry name" value="MFS general substrate transporter"/>
    <property type="match status" value="1"/>
</dbReference>
<evidence type="ECO:0000256" key="3">
    <source>
        <dbReference type="ARBA" id="ARBA00022692"/>
    </source>
</evidence>
<dbReference type="OrthoDB" id="419616at2759"/>
<sequence length="479" mass="51046">MTLQGRQTDAESNDLNARSSDESGTSKPCGRTPLPKLQLATILLIQFTEPLTATVIYPFIIQCVRDTGIMGGRELFFFTETATVFTWSWLSDILGRKPVLLLGPLGLTMSMFGFGLSTHYWALLLFRASQGVFNGNIGVGRIFIAGITDETNIGDAYALDMAFTKSPIYSPMLGGLLSNPAAQWPEVFGSSAFFLKHPYFLPSAAAGVTSFLAFGIALIVLKERTLRPTKAEDATPLLVESEPNGYGTARSVESPPFEPAEIPPKPPRLSQLASRPYIITVANYGLFAFLDMGMSALIPLVYSTPVEYGGLGMDPYFIGILMASLGLFTGLSTALFIGPILRRFGLVKLFQAGVCGFLVTFSALATGSMLAKRAGRIDIYVSFAIVLQIAASAFFAPCYASMNVLVVQNAPSKETLGAAIGAAQMVTSGSRAFSPAIASSLFSLSISHNLAGGYAVYGIFLTLAVVLVRVSRSLATSSA</sequence>
<organism evidence="8 9">
    <name type="scientific">Coprinellus micaceus</name>
    <name type="common">Glistening ink-cap mushroom</name>
    <name type="synonym">Coprinus micaceus</name>
    <dbReference type="NCBI Taxonomy" id="71717"/>
    <lineage>
        <taxon>Eukaryota</taxon>
        <taxon>Fungi</taxon>
        <taxon>Dikarya</taxon>
        <taxon>Basidiomycota</taxon>
        <taxon>Agaricomycotina</taxon>
        <taxon>Agaricomycetes</taxon>
        <taxon>Agaricomycetidae</taxon>
        <taxon>Agaricales</taxon>
        <taxon>Agaricineae</taxon>
        <taxon>Psathyrellaceae</taxon>
        <taxon>Coprinellus</taxon>
    </lineage>
</organism>
<evidence type="ECO:0000256" key="5">
    <source>
        <dbReference type="ARBA" id="ARBA00023136"/>
    </source>
</evidence>
<dbReference type="AlphaFoldDB" id="A0A4Y7THI4"/>
<dbReference type="PANTHER" id="PTHR23504:SF15">
    <property type="entry name" value="MAJOR FACILITATOR SUPERFAMILY (MFS) PROFILE DOMAIN-CONTAINING PROTEIN"/>
    <property type="match status" value="1"/>
</dbReference>
<name>A0A4Y7THI4_COPMI</name>
<feature type="transmembrane region" description="Helical" evidence="7">
    <location>
        <begin position="450"/>
        <end position="470"/>
    </location>
</feature>
<evidence type="ECO:0000256" key="4">
    <source>
        <dbReference type="ARBA" id="ARBA00022989"/>
    </source>
</evidence>
<feature type="compositionally biased region" description="Polar residues" evidence="6">
    <location>
        <begin position="13"/>
        <end position="26"/>
    </location>
</feature>
<feature type="transmembrane region" description="Helical" evidence="7">
    <location>
        <begin position="277"/>
        <end position="304"/>
    </location>
</feature>
<dbReference type="PANTHER" id="PTHR23504">
    <property type="entry name" value="MAJOR FACILITATOR SUPERFAMILY DOMAIN-CONTAINING PROTEIN 10"/>
    <property type="match status" value="1"/>
</dbReference>
<feature type="transmembrane region" description="Helical" evidence="7">
    <location>
        <begin position="377"/>
        <end position="396"/>
    </location>
</feature>
<evidence type="ECO:0000313" key="9">
    <source>
        <dbReference type="Proteomes" id="UP000298030"/>
    </source>
</evidence>
<evidence type="ECO:0000256" key="7">
    <source>
        <dbReference type="SAM" id="Phobius"/>
    </source>
</evidence>
<dbReference type="GO" id="GO:0016020">
    <property type="term" value="C:membrane"/>
    <property type="evidence" value="ECO:0007669"/>
    <property type="project" value="UniProtKB-SubCell"/>
</dbReference>
<proteinExistence type="predicted"/>
<comment type="caution">
    <text evidence="8">The sequence shown here is derived from an EMBL/GenBank/DDBJ whole genome shotgun (WGS) entry which is preliminary data.</text>
</comment>
<feature type="transmembrane region" description="Helical" evidence="7">
    <location>
        <begin position="349"/>
        <end position="371"/>
    </location>
</feature>
<dbReference type="Proteomes" id="UP000298030">
    <property type="component" value="Unassembled WGS sequence"/>
</dbReference>
<feature type="region of interest" description="Disordered" evidence="6">
    <location>
        <begin position="1"/>
        <end position="30"/>
    </location>
</feature>
<keyword evidence="5 7" id="KW-0472">Membrane</keyword>
<reference evidence="8 9" key="1">
    <citation type="journal article" date="2019" name="Nat. Ecol. Evol.">
        <title>Megaphylogeny resolves global patterns of mushroom evolution.</title>
        <authorList>
            <person name="Varga T."/>
            <person name="Krizsan K."/>
            <person name="Foldi C."/>
            <person name="Dima B."/>
            <person name="Sanchez-Garcia M."/>
            <person name="Sanchez-Ramirez S."/>
            <person name="Szollosi G.J."/>
            <person name="Szarkandi J.G."/>
            <person name="Papp V."/>
            <person name="Albert L."/>
            <person name="Andreopoulos W."/>
            <person name="Angelini C."/>
            <person name="Antonin V."/>
            <person name="Barry K.W."/>
            <person name="Bougher N.L."/>
            <person name="Buchanan P."/>
            <person name="Buyck B."/>
            <person name="Bense V."/>
            <person name="Catcheside P."/>
            <person name="Chovatia M."/>
            <person name="Cooper J."/>
            <person name="Damon W."/>
            <person name="Desjardin D."/>
            <person name="Finy P."/>
            <person name="Geml J."/>
            <person name="Haridas S."/>
            <person name="Hughes K."/>
            <person name="Justo A."/>
            <person name="Karasinski D."/>
            <person name="Kautmanova I."/>
            <person name="Kiss B."/>
            <person name="Kocsube S."/>
            <person name="Kotiranta H."/>
            <person name="LaButti K.M."/>
            <person name="Lechner B.E."/>
            <person name="Liimatainen K."/>
            <person name="Lipzen A."/>
            <person name="Lukacs Z."/>
            <person name="Mihaltcheva S."/>
            <person name="Morgado L.N."/>
            <person name="Niskanen T."/>
            <person name="Noordeloos M.E."/>
            <person name="Ohm R.A."/>
            <person name="Ortiz-Santana B."/>
            <person name="Ovrebo C."/>
            <person name="Racz N."/>
            <person name="Riley R."/>
            <person name="Savchenko A."/>
            <person name="Shiryaev A."/>
            <person name="Soop K."/>
            <person name="Spirin V."/>
            <person name="Szebenyi C."/>
            <person name="Tomsovsky M."/>
            <person name="Tulloss R.E."/>
            <person name="Uehling J."/>
            <person name="Grigoriev I.V."/>
            <person name="Vagvolgyi C."/>
            <person name="Papp T."/>
            <person name="Martin F.M."/>
            <person name="Miettinen O."/>
            <person name="Hibbett D.S."/>
            <person name="Nagy L.G."/>
        </authorList>
    </citation>
    <scope>NUCLEOTIDE SEQUENCE [LARGE SCALE GENOMIC DNA]</scope>
    <source>
        <strain evidence="8 9">FP101781</strain>
    </source>
</reference>
<dbReference type="Gene3D" id="1.20.1250.20">
    <property type="entry name" value="MFS general substrate transporter like domains"/>
    <property type="match status" value="1"/>
</dbReference>
<dbReference type="InterPro" id="IPR011701">
    <property type="entry name" value="MFS"/>
</dbReference>
<keyword evidence="4 7" id="KW-1133">Transmembrane helix</keyword>
<feature type="transmembrane region" description="Helical" evidence="7">
    <location>
        <begin position="199"/>
        <end position="221"/>
    </location>
</feature>
<keyword evidence="9" id="KW-1185">Reference proteome</keyword>
<keyword evidence="2" id="KW-0813">Transport</keyword>
<feature type="region of interest" description="Disordered" evidence="6">
    <location>
        <begin position="240"/>
        <end position="268"/>
    </location>
</feature>
<evidence type="ECO:0000256" key="6">
    <source>
        <dbReference type="SAM" id="MobiDB-lite"/>
    </source>
</evidence>
<evidence type="ECO:0000256" key="1">
    <source>
        <dbReference type="ARBA" id="ARBA00004141"/>
    </source>
</evidence>
<evidence type="ECO:0000313" key="8">
    <source>
        <dbReference type="EMBL" id="TEB33032.1"/>
    </source>
</evidence>
<dbReference type="InterPro" id="IPR036259">
    <property type="entry name" value="MFS_trans_sf"/>
</dbReference>
<feature type="transmembrane region" description="Helical" evidence="7">
    <location>
        <begin position="99"/>
        <end position="122"/>
    </location>
</feature>
<accession>A0A4Y7THI4</accession>
<dbReference type="GO" id="GO:0022857">
    <property type="term" value="F:transmembrane transporter activity"/>
    <property type="evidence" value="ECO:0007669"/>
    <property type="project" value="InterPro"/>
</dbReference>
<protein>
    <submittedName>
        <fullName evidence="8">MFS general substrate transporter</fullName>
    </submittedName>
</protein>
<keyword evidence="3 7" id="KW-0812">Transmembrane</keyword>
<dbReference type="EMBL" id="QPFP01000013">
    <property type="protein sequence ID" value="TEB33032.1"/>
    <property type="molecule type" value="Genomic_DNA"/>
</dbReference>